<dbReference type="RefSeq" id="WP_106480649.1">
    <property type="nucleotide sequence ID" value="NZ_CP032819.1"/>
</dbReference>
<dbReference type="CDD" id="cd04276">
    <property type="entry name" value="ZnMc_MMP_like_2"/>
    <property type="match status" value="1"/>
</dbReference>
<dbReference type="PANTHER" id="PTHR38478">
    <property type="entry name" value="PEPTIDASE M1A AND M12B"/>
    <property type="match status" value="1"/>
</dbReference>
<dbReference type="InterPro" id="IPR034032">
    <property type="entry name" value="Zn_MMP-like_bac"/>
</dbReference>
<dbReference type="InterPro" id="IPR033413">
    <property type="entry name" value="DUF5117"/>
</dbReference>
<dbReference type="InterPro" id="IPR032534">
    <property type="entry name" value="EcxA_zinc-bd"/>
</dbReference>
<feature type="domain" description="DUF5118" evidence="3">
    <location>
        <begin position="46"/>
        <end position="93"/>
    </location>
</feature>
<reference evidence="4 5" key="1">
    <citation type="submission" date="2018-10" db="EMBL/GenBank/DDBJ databases">
        <title>Butyricimonas faecalis sp. nov., isolated from human faeces and emended description of the genus Butyricimonas.</title>
        <authorList>
            <person name="Le Roy T."/>
            <person name="Van der Smissen P."/>
            <person name="Paquot A."/>
            <person name="Delzenne N."/>
            <person name="Muccioli G."/>
            <person name="Collet J.-F."/>
            <person name="Cani P.D."/>
        </authorList>
    </citation>
    <scope>NUCLEOTIDE SEQUENCE [LARGE SCALE GENOMIC DNA]</scope>
    <source>
        <strain evidence="4 5">H184</strain>
    </source>
</reference>
<keyword evidence="5" id="KW-1185">Reference proteome</keyword>
<gene>
    <name evidence="4" type="ORF">D8S85_10485</name>
</gene>
<dbReference type="OrthoDB" id="9776599at2"/>
<evidence type="ECO:0000259" key="3">
    <source>
        <dbReference type="Pfam" id="PF17162"/>
    </source>
</evidence>
<dbReference type="PANTHER" id="PTHR38478:SF1">
    <property type="entry name" value="ZINC DEPENDENT METALLOPROTEASE DOMAIN LIPOPROTEIN"/>
    <property type="match status" value="1"/>
</dbReference>
<dbReference type="Proteomes" id="UP000270673">
    <property type="component" value="Chromosome"/>
</dbReference>
<proteinExistence type="predicted"/>
<evidence type="ECO:0000259" key="1">
    <source>
        <dbReference type="Pfam" id="PF16313"/>
    </source>
</evidence>
<organism evidence="4 5">
    <name type="scientific">Butyricimonas faecalis</name>
    <dbReference type="NCBI Taxonomy" id="2093856"/>
    <lineage>
        <taxon>Bacteria</taxon>
        <taxon>Pseudomonadati</taxon>
        <taxon>Bacteroidota</taxon>
        <taxon>Bacteroidia</taxon>
        <taxon>Bacteroidales</taxon>
        <taxon>Odoribacteraceae</taxon>
        <taxon>Butyricimonas</taxon>
    </lineage>
</organism>
<dbReference type="Pfam" id="PF17148">
    <property type="entry name" value="DUF5117"/>
    <property type="match status" value="1"/>
</dbReference>
<accession>A0A3Q9ISL1</accession>
<evidence type="ECO:0000259" key="2">
    <source>
        <dbReference type="Pfam" id="PF17148"/>
    </source>
</evidence>
<dbReference type="AlphaFoldDB" id="A0A3Q9ISL1"/>
<dbReference type="Pfam" id="PF17162">
    <property type="entry name" value="DUF5118"/>
    <property type="match status" value="1"/>
</dbReference>
<evidence type="ECO:0000313" key="4">
    <source>
        <dbReference type="EMBL" id="AZS29928.1"/>
    </source>
</evidence>
<dbReference type="GO" id="GO:0008237">
    <property type="term" value="F:metallopeptidase activity"/>
    <property type="evidence" value="ECO:0007669"/>
    <property type="project" value="InterPro"/>
</dbReference>
<dbReference type="Gene3D" id="3.40.390.10">
    <property type="entry name" value="Collagenase (Catalytic Domain)"/>
    <property type="match status" value="1"/>
</dbReference>
<dbReference type="EMBL" id="CP032819">
    <property type="protein sequence ID" value="AZS29928.1"/>
    <property type="molecule type" value="Genomic_DNA"/>
</dbReference>
<feature type="domain" description="DUF5117" evidence="2">
    <location>
        <begin position="120"/>
        <end position="300"/>
    </location>
</feature>
<dbReference type="InterPro" id="IPR024079">
    <property type="entry name" value="MetalloPept_cat_dom_sf"/>
</dbReference>
<name>A0A3Q9ISL1_9BACT</name>
<feature type="domain" description="EcxA zinc-binding" evidence="1">
    <location>
        <begin position="434"/>
        <end position="741"/>
    </location>
</feature>
<sequence length="903" mass="101715">MMKLYVMLLIVAMLVPCLGMNGMERKKNKKKAQTEQVATTVKKTTSKYDKLLKKPDVATSKGEFITVHKTGQKVYFEYPLKNMGREILLGGTVQTASDAWVVPIGYKMNKPIYLKIELRDSSVYLLQPNSATFWDGKDAGIGKAIERGYTPLIYRKYPVLAYNNDSTAVVFESTDLFKSNKELTPARGVISTLKEKKEACSLGKVKVFDDNISLEVSQTFDALLESYLVTFPMGEVATTSTISLLLLPKEKMQPRILDSRVGVFPNYHWVGGLFMPKREFSSDCDGIRNLAFSNRWRLEPVDQAAWERGETVDVKKPIIWYVDDAFPAEWKTPIKEGVLVWNRAFEKIGFKNVLQVRDFPTAEENPEFDPDNLKYSCIRYIPAGVENAMGPSWTDPITGEILNATVLIWHDIIRLVNEWRFVQTAQVDERVRTEKLPADVLHEALVYVSAHEIGHTLGLMHNMGASNAYPVDSLRSATFTAKYGTTPSIMDYARNNYVAQPEDKGVRLTPPDLGVYDEFVIKWLYSPIAGNKTVQEEAVELEKWVDEKAGDPIYRYGPQQLNVIYDPSALSEDLGDDPVKAGDYGIKNLKYILANLDAWSGEKGNITRRLSLYNQLVTQYHRYLSNVFYQIGGIYSTNVKDGTSGKPFEPVAKADQKRALVWLVKELRGCSWLDNQALAAKLPAAPSQANTIQGLVLEAMFKDLPNKVIYSSHLAQGQGQAAYTIKEFYEDLYTEAFRPTLQGKKLSLLDRTFQKNLLKNITSIAGGGLFPRKLFLTSANINQGVLPLDLSDYPSLEELRFLGLYSNGLLDHFYPLFEKMEQQHGEGIVAKVLSENTFRDENSKVNVLKAKVNGSENEVAEVQLSILKKVNALAKSKMTTGPVDDRTHYELLYLQTLKALKVE</sequence>
<evidence type="ECO:0000313" key="5">
    <source>
        <dbReference type="Proteomes" id="UP000270673"/>
    </source>
</evidence>
<dbReference type="KEGG" id="buy:D8S85_10485"/>
<protein>
    <submittedName>
        <fullName evidence="4">DUF5117 domain-containing protein</fullName>
    </submittedName>
</protein>
<dbReference type="Pfam" id="PF16313">
    <property type="entry name" value="DUF4953"/>
    <property type="match status" value="1"/>
</dbReference>
<dbReference type="SUPFAM" id="SSF55486">
    <property type="entry name" value="Metalloproteases ('zincins'), catalytic domain"/>
    <property type="match status" value="1"/>
</dbReference>
<dbReference type="InterPro" id="IPR033428">
    <property type="entry name" value="DUF5118"/>
</dbReference>